<reference evidence="3 4" key="1">
    <citation type="submission" date="2021-03" db="EMBL/GenBank/DDBJ databases">
        <title>Genomic Encyclopedia of Type Strains, Phase IV (KMG-IV): sequencing the most valuable type-strain genomes for metagenomic binning, comparative biology and taxonomic classification.</title>
        <authorList>
            <person name="Goeker M."/>
        </authorList>
    </citation>
    <scope>NUCLEOTIDE SEQUENCE [LARGE SCALE GENOMIC DNA]</scope>
    <source>
        <strain evidence="3 4">DSM 26048</strain>
    </source>
</reference>
<keyword evidence="2" id="KW-0472">Membrane</keyword>
<proteinExistence type="predicted"/>
<keyword evidence="2" id="KW-1133">Transmembrane helix</keyword>
<name>A0ABS4ITK6_9BACL</name>
<dbReference type="EMBL" id="JAGGLB010000006">
    <property type="protein sequence ID" value="MBP1990904.1"/>
    <property type="molecule type" value="Genomic_DNA"/>
</dbReference>
<protein>
    <submittedName>
        <fullName evidence="3">Uncharacterized protein</fullName>
    </submittedName>
</protein>
<feature type="transmembrane region" description="Helical" evidence="2">
    <location>
        <begin position="102"/>
        <end position="119"/>
    </location>
</feature>
<evidence type="ECO:0000256" key="1">
    <source>
        <dbReference type="SAM" id="MobiDB-lite"/>
    </source>
</evidence>
<evidence type="ECO:0000313" key="4">
    <source>
        <dbReference type="Proteomes" id="UP001519287"/>
    </source>
</evidence>
<organism evidence="3 4">
    <name type="scientific">Paenibacillus eucommiae</name>
    <dbReference type="NCBI Taxonomy" id="1355755"/>
    <lineage>
        <taxon>Bacteria</taxon>
        <taxon>Bacillati</taxon>
        <taxon>Bacillota</taxon>
        <taxon>Bacilli</taxon>
        <taxon>Bacillales</taxon>
        <taxon>Paenibacillaceae</taxon>
        <taxon>Paenibacillus</taxon>
    </lineage>
</organism>
<feature type="region of interest" description="Disordered" evidence="1">
    <location>
        <begin position="1"/>
        <end position="23"/>
    </location>
</feature>
<dbReference type="RefSeq" id="WP_209971642.1">
    <property type="nucleotide sequence ID" value="NZ_JAGGLB010000006.1"/>
</dbReference>
<dbReference type="Proteomes" id="UP001519287">
    <property type="component" value="Unassembled WGS sequence"/>
</dbReference>
<accession>A0ABS4ITK6</accession>
<evidence type="ECO:0000256" key="2">
    <source>
        <dbReference type="SAM" id="Phobius"/>
    </source>
</evidence>
<evidence type="ECO:0000313" key="3">
    <source>
        <dbReference type="EMBL" id="MBP1990904.1"/>
    </source>
</evidence>
<keyword evidence="2" id="KW-0812">Transmembrane</keyword>
<keyword evidence="4" id="KW-1185">Reference proteome</keyword>
<sequence length="122" mass="13971">MEHVKPSYTAPVQQQAIPPMPQPKPIVQPIYQPMPMPAPVHHHHKTVVEHVPMPMHEKPVHNDIHLHASYQQTAFIFPPPKPPMHKPMHHHKPVAVSNCNNMGAILVLFILLVIITRSFRRC</sequence>
<comment type="caution">
    <text evidence="3">The sequence shown here is derived from an EMBL/GenBank/DDBJ whole genome shotgun (WGS) entry which is preliminary data.</text>
</comment>
<gene>
    <name evidence="3" type="ORF">J2Z66_002510</name>
</gene>